<feature type="transmembrane region" description="Helical" evidence="1">
    <location>
        <begin position="21"/>
        <end position="39"/>
    </location>
</feature>
<sequence>MVLIQRADGARVWSAYIHIRKWSSVSIVFMCTWCAAPYFFLFRFYSAICFSTPVALTFCASALACTNE</sequence>
<dbReference type="HOGENOM" id="CLU_2793650_0_0_1"/>
<feature type="transmembrane region" description="Helical" evidence="1">
    <location>
        <begin position="45"/>
        <end position="65"/>
    </location>
</feature>
<dbReference type="InParanoid" id="A0A067LWL6"/>
<reference evidence="3" key="1">
    <citation type="journal article" date="2014" name="Proc. Natl. Acad. Sci. U.S.A.">
        <title>Extensive sampling of basidiomycete genomes demonstrates inadequacy of the white-rot/brown-rot paradigm for wood decay fungi.</title>
        <authorList>
            <person name="Riley R."/>
            <person name="Salamov A.A."/>
            <person name="Brown D.W."/>
            <person name="Nagy L.G."/>
            <person name="Floudas D."/>
            <person name="Held B.W."/>
            <person name="Levasseur A."/>
            <person name="Lombard V."/>
            <person name="Morin E."/>
            <person name="Otillar R."/>
            <person name="Lindquist E.A."/>
            <person name="Sun H."/>
            <person name="LaButti K.M."/>
            <person name="Schmutz J."/>
            <person name="Jabbour D."/>
            <person name="Luo H."/>
            <person name="Baker S.E."/>
            <person name="Pisabarro A.G."/>
            <person name="Walton J.D."/>
            <person name="Blanchette R.A."/>
            <person name="Henrissat B."/>
            <person name="Martin F."/>
            <person name="Cullen D."/>
            <person name="Hibbett D.S."/>
            <person name="Grigoriev I.V."/>
        </authorList>
    </citation>
    <scope>NUCLEOTIDE SEQUENCE [LARGE SCALE GENOMIC DNA]</scope>
    <source>
        <strain evidence="3">FD-172 SS1</strain>
    </source>
</reference>
<keyword evidence="3" id="KW-1185">Reference proteome</keyword>
<name>A0A067LWL6_BOTB1</name>
<dbReference type="AlphaFoldDB" id="A0A067LWL6"/>
<keyword evidence="1" id="KW-1133">Transmembrane helix</keyword>
<protein>
    <submittedName>
        <fullName evidence="2">Uncharacterized protein</fullName>
    </submittedName>
</protein>
<keyword evidence="1" id="KW-0472">Membrane</keyword>
<keyword evidence="1" id="KW-0812">Transmembrane</keyword>
<evidence type="ECO:0000313" key="2">
    <source>
        <dbReference type="EMBL" id="KDQ06690.1"/>
    </source>
</evidence>
<evidence type="ECO:0000256" key="1">
    <source>
        <dbReference type="SAM" id="Phobius"/>
    </source>
</evidence>
<dbReference type="Proteomes" id="UP000027195">
    <property type="component" value="Unassembled WGS sequence"/>
</dbReference>
<proteinExistence type="predicted"/>
<organism evidence="2 3">
    <name type="scientific">Botryobasidium botryosum (strain FD-172 SS1)</name>
    <dbReference type="NCBI Taxonomy" id="930990"/>
    <lineage>
        <taxon>Eukaryota</taxon>
        <taxon>Fungi</taxon>
        <taxon>Dikarya</taxon>
        <taxon>Basidiomycota</taxon>
        <taxon>Agaricomycotina</taxon>
        <taxon>Agaricomycetes</taxon>
        <taxon>Cantharellales</taxon>
        <taxon>Botryobasidiaceae</taxon>
        <taxon>Botryobasidium</taxon>
    </lineage>
</organism>
<evidence type="ECO:0000313" key="3">
    <source>
        <dbReference type="Proteomes" id="UP000027195"/>
    </source>
</evidence>
<gene>
    <name evidence="2" type="ORF">BOTBODRAFT_244175</name>
</gene>
<dbReference type="EMBL" id="KL198126">
    <property type="protein sequence ID" value="KDQ06690.1"/>
    <property type="molecule type" value="Genomic_DNA"/>
</dbReference>
<accession>A0A067LWL6</accession>